<dbReference type="GeneID" id="87613296"/>
<keyword evidence="1" id="KW-0472">Membrane</keyword>
<evidence type="ECO:0000313" key="2">
    <source>
        <dbReference type="EMBL" id="GEB32406.1"/>
    </source>
</evidence>
<proteinExistence type="predicted"/>
<keyword evidence="3" id="KW-1185">Reference proteome</keyword>
<gene>
    <name evidence="2" type="ORF">BPA01_19860</name>
</gene>
<sequence>MIDTYFGLFGLLGGLIIGLSGLYWGNKLAGKRRGLDERHHLIRTKAKSSSWIITLAAVYVLFAVAILNPGVSLAFVLAMIILVQLGSWCCFIFYYQTKY</sequence>
<organism evidence="2 3">
    <name type="scientific">Brevibacillus parabrevis</name>
    <dbReference type="NCBI Taxonomy" id="54914"/>
    <lineage>
        <taxon>Bacteria</taxon>
        <taxon>Bacillati</taxon>
        <taxon>Bacillota</taxon>
        <taxon>Bacilli</taxon>
        <taxon>Bacillales</taxon>
        <taxon>Paenibacillaceae</taxon>
        <taxon>Brevibacillus</taxon>
    </lineage>
</organism>
<accession>A0A4Y3PK89</accession>
<name>A0A4Y3PK89_BREPA</name>
<evidence type="ECO:0000256" key="1">
    <source>
        <dbReference type="SAM" id="Phobius"/>
    </source>
</evidence>
<evidence type="ECO:0000313" key="3">
    <source>
        <dbReference type="Proteomes" id="UP000316882"/>
    </source>
</evidence>
<evidence type="ECO:0008006" key="4">
    <source>
        <dbReference type="Google" id="ProtNLM"/>
    </source>
</evidence>
<dbReference type="Proteomes" id="UP000316882">
    <property type="component" value="Unassembled WGS sequence"/>
</dbReference>
<dbReference type="AlphaFoldDB" id="A0A4Y3PK89"/>
<keyword evidence="1" id="KW-0812">Transmembrane</keyword>
<feature type="transmembrane region" description="Helical" evidence="1">
    <location>
        <begin position="6"/>
        <end position="25"/>
    </location>
</feature>
<comment type="caution">
    <text evidence="2">The sequence shown here is derived from an EMBL/GenBank/DDBJ whole genome shotgun (WGS) entry which is preliminary data.</text>
</comment>
<protein>
    <recommendedName>
        <fullName evidence="4">DUF2178 domain-containing protein</fullName>
    </recommendedName>
</protein>
<feature type="transmembrane region" description="Helical" evidence="1">
    <location>
        <begin position="46"/>
        <end position="67"/>
    </location>
</feature>
<keyword evidence="1" id="KW-1133">Transmembrane helix</keyword>
<reference evidence="2 3" key="1">
    <citation type="submission" date="2019-06" db="EMBL/GenBank/DDBJ databases">
        <title>Whole genome shotgun sequence of Brevibacillus parabrevis NBRC 12334.</title>
        <authorList>
            <person name="Hosoyama A."/>
            <person name="Uohara A."/>
            <person name="Ohji S."/>
            <person name="Ichikawa N."/>
        </authorList>
    </citation>
    <scope>NUCLEOTIDE SEQUENCE [LARGE SCALE GENOMIC DNA]</scope>
    <source>
        <strain evidence="2 3">NBRC 12334</strain>
    </source>
</reference>
<feature type="transmembrane region" description="Helical" evidence="1">
    <location>
        <begin position="73"/>
        <end position="95"/>
    </location>
</feature>
<dbReference type="EMBL" id="BJMH01000007">
    <property type="protein sequence ID" value="GEB32406.1"/>
    <property type="molecule type" value="Genomic_DNA"/>
</dbReference>
<dbReference type="RefSeq" id="WP_122963303.1">
    <property type="nucleotide sequence ID" value="NZ_BJMH01000007.1"/>
</dbReference>